<feature type="domain" description="C2H2-type" evidence="14">
    <location>
        <begin position="143"/>
        <end position="171"/>
    </location>
</feature>
<dbReference type="AlphaFoldDB" id="A0AAW2HDL7"/>
<feature type="compositionally biased region" description="Polar residues" evidence="13">
    <location>
        <begin position="729"/>
        <end position="740"/>
    </location>
</feature>
<organism evidence="15">
    <name type="scientific">Menopon gallinae</name>
    <name type="common">poultry shaft louse</name>
    <dbReference type="NCBI Taxonomy" id="328185"/>
    <lineage>
        <taxon>Eukaryota</taxon>
        <taxon>Metazoa</taxon>
        <taxon>Ecdysozoa</taxon>
        <taxon>Arthropoda</taxon>
        <taxon>Hexapoda</taxon>
        <taxon>Insecta</taxon>
        <taxon>Pterygota</taxon>
        <taxon>Neoptera</taxon>
        <taxon>Paraneoptera</taxon>
        <taxon>Psocodea</taxon>
        <taxon>Troctomorpha</taxon>
        <taxon>Phthiraptera</taxon>
        <taxon>Amblycera</taxon>
        <taxon>Menoponidae</taxon>
        <taxon>Menopon</taxon>
    </lineage>
</organism>
<sequence length="953" mass="109205">MNSLGKYCHDFPRLAKESGYKFQLYRGRINWSEVEKINIGEIIEDKNFQLLEENLIHVINCNLEKDYDVKILDQNFVKLFKLAQLGIDYLSYCELYLDRCVVLLQEQLSSYQEECSVLREEIDKKDEEIRRSKKKLKMQYRNFKCNKCEKIFLNETYLESHEKRRHRNAAETCEIKRPNYTERAQQTDTEKKTVSVLIQTTENAQPVLSDESLVREPVEVLKIDEQEKKIENLKRDLDELKIRLSLAEKSMEEKKHDERNFQSNFHSAVIPVIHSYIATPTNGFAQVNSATPAMVPGLPNPFVVPENVKENCESFKVDSPQLEETPNKFSNRQRYEEAQLDEIPLNKFSNRQRYEEAHLNETPLNRFNNRQKYEEAIPEKPSLQKIITPEQRPGQNIIDRNRSKHVSINNSINNQLEYSCENIDDRLPDGMSKSEDDGPIKVAKITSSHAQVEVTDMTSGRHDNMLKTESSPSHSISNLQLELEPTFECSDGRTSTPIERNSVPKTNERISVNNNWSIITDEESETSIGSPQLGRQSTPESPVRDGNIPAAREKSNSLLRKIVTKKPPKIQELKFHLKNSFTQMYGSAGKKNQNAHRKNILGNAKSEIVNGLHNRLKDLGIDPEWSGIPKETMKQKLKILEHHRSLLSKENRLYPFIRRKLEKHVLKRLKTHSLECNDSIAANLQPAEHLEIPETGGSDDTKNVPSTEITIYDTDGESDLEDNDLKQNYTVNASRSSSPYVTVDKAPITGSDQTETERSNTAVNKDEKRAEEKSLTDFSIFQVGRFKDSKPKLIELSDPEKPKMPNTADEVQTDSDFDDELFKEFDIYSSKTIAKHMNGSPKRGIIASFPDKTEDDPPAGPSGVSNEKGEGQSILKSEPEYNKSQLTKKKVLFADEPEIFESISNPISYNSKSTIEKQKIYDMTAVVEDDDDDWSIESEWTVDNATSTLRFNS</sequence>
<dbReference type="InterPro" id="IPR013087">
    <property type="entry name" value="Znf_C2H2_type"/>
</dbReference>
<feature type="coiled-coil region" evidence="12">
    <location>
        <begin position="223"/>
        <end position="257"/>
    </location>
</feature>
<comment type="caution">
    <text evidence="15">The sequence shown here is derived from an EMBL/GenBank/DDBJ whole genome shotgun (WGS) entry which is preliminary data.</text>
</comment>
<feature type="region of interest" description="Disordered" evidence="13">
    <location>
        <begin position="521"/>
        <end position="556"/>
    </location>
</feature>
<evidence type="ECO:0000256" key="11">
    <source>
        <dbReference type="PROSITE-ProRule" id="PRU00042"/>
    </source>
</evidence>
<dbReference type="InterPro" id="IPR051241">
    <property type="entry name" value="DZIP_RILPL"/>
</dbReference>
<dbReference type="InterPro" id="IPR032714">
    <property type="entry name" value="DZIP1_N"/>
</dbReference>
<evidence type="ECO:0000256" key="9">
    <source>
        <dbReference type="ARBA" id="ARBA00023212"/>
    </source>
</evidence>
<comment type="similarity">
    <text evidence="3">Belongs to the DZIP C2H2-type zinc-finger protein family.</text>
</comment>
<dbReference type="GO" id="GO:0005737">
    <property type="term" value="C:cytoplasm"/>
    <property type="evidence" value="ECO:0007669"/>
    <property type="project" value="TreeGrafter"/>
</dbReference>
<dbReference type="PROSITE" id="PS00028">
    <property type="entry name" value="ZINC_FINGER_C2H2_1"/>
    <property type="match status" value="1"/>
</dbReference>
<gene>
    <name evidence="15" type="ORF">PYX00_009948</name>
</gene>
<feature type="region of interest" description="Disordered" evidence="13">
    <location>
        <begin position="687"/>
        <end position="706"/>
    </location>
</feature>
<feature type="region of interest" description="Disordered" evidence="13">
    <location>
        <begin position="729"/>
        <end position="770"/>
    </location>
</feature>
<evidence type="ECO:0000256" key="6">
    <source>
        <dbReference type="ARBA" id="ARBA00022771"/>
    </source>
</evidence>
<comment type="subcellular location">
    <subcellularLocation>
        <location evidence="2">Cytoplasm</location>
        <location evidence="2">Cytoskeleton</location>
        <location evidence="2">Cilium basal body</location>
    </subcellularLocation>
    <subcellularLocation>
        <location evidence="1">Cytoplasm</location>
        <location evidence="1">Cytoskeleton</location>
        <location evidence="1">Microtubule organizing center</location>
        <location evidence="1">Centrosome</location>
        <location evidence="1">Centriole</location>
    </subcellularLocation>
</comment>
<feature type="region of interest" description="Disordered" evidence="13">
    <location>
        <begin position="839"/>
        <end position="882"/>
    </location>
</feature>
<dbReference type="EMBL" id="JARGDH010000005">
    <property type="protein sequence ID" value="KAL0267777.1"/>
    <property type="molecule type" value="Genomic_DNA"/>
</dbReference>
<evidence type="ECO:0000256" key="12">
    <source>
        <dbReference type="SAM" id="Coils"/>
    </source>
</evidence>
<evidence type="ECO:0000256" key="13">
    <source>
        <dbReference type="SAM" id="MobiDB-lite"/>
    </source>
</evidence>
<dbReference type="Pfam" id="PF25977">
    <property type="entry name" value="DZIP1"/>
    <property type="match status" value="1"/>
</dbReference>
<keyword evidence="5" id="KW-0479">Metal-binding</keyword>
<keyword evidence="4" id="KW-0963">Cytoplasm</keyword>
<dbReference type="Pfam" id="PF13815">
    <property type="entry name" value="Dzip-like_N"/>
    <property type="match status" value="1"/>
</dbReference>
<accession>A0AAW2HDL7</accession>
<evidence type="ECO:0000256" key="5">
    <source>
        <dbReference type="ARBA" id="ARBA00022723"/>
    </source>
</evidence>
<dbReference type="GO" id="GO:0005814">
    <property type="term" value="C:centriole"/>
    <property type="evidence" value="ECO:0007669"/>
    <property type="project" value="UniProtKB-SubCell"/>
</dbReference>
<reference evidence="15" key="1">
    <citation type="journal article" date="2024" name="Gigascience">
        <title>Chromosome-level genome of the poultry shaft louse Menopon gallinae provides insight into the host-switching and adaptive evolution of parasitic lice.</title>
        <authorList>
            <person name="Xu Y."/>
            <person name="Ma L."/>
            <person name="Liu S."/>
            <person name="Liang Y."/>
            <person name="Liu Q."/>
            <person name="He Z."/>
            <person name="Tian L."/>
            <person name="Duan Y."/>
            <person name="Cai W."/>
            <person name="Li H."/>
            <person name="Song F."/>
        </authorList>
    </citation>
    <scope>NUCLEOTIDE SEQUENCE</scope>
    <source>
        <strain evidence="15">Cailab_2023a</strain>
    </source>
</reference>
<keyword evidence="9" id="KW-0206">Cytoskeleton</keyword>
<dbReference type="InterPro" id="IPR058883">
    <property type="entry name" value="DZIP1_dom"/>
</dbReference>
<evidence type="ECO:0000256" key="8">
    <source>
        <dbReference type="ARBA" id="ARBA00023054"/>
    </source>
</evidence>
<evidence type="ECO:0000256" key="4">
    <source>
        <dbReference type="ARBA" id="ARBA00022490"/>
    </source>
</evidence>
<dbReference type="PROSITE" id="PS50157">
    <property type="entry name" value="ZINC_FINGER_C2H2_2"/>
    <property type="match status" value="1"/>
</dbReference>
<keyword evidence="8 12" id="KW-0175">Coiled coil</keyword>
<dbReference type="GO" id="GO:0008270">
    <property type="term" value="F:zinc ion binding"/>
    <property type="evidence" value="ECO:0007669"/>
    <property type="project" value="UniProtKB-KW"/>
</dbReference>
<evidence type="ECO:0000259" key="14">
    <source>
        <dbReference type="PROSITE" id="PS50157"/>
    </source>
</evidence>
<evidence type="ECO:0000256" key="10">
    <source>
        <dbReference type="ARBA" id="ARBA00023273"/>
    </source>
</evidence>
<evidence type="ECO:0000256" key="1">
    <source>
        <dbReference type="ARBA" id="ARBA00004114"/>
    </source>
</evidence>
<dbReference type="PANTHER" id="PTHR21502">
    <property type="entry name" value="ZINC FINGER PROTEIN DZIP1"/>
    <property type="match status" value="1"/>
</dbReference>
<feature type="region of interest" description="Disordered" evidence="13">
    <location>
        <begin position="796"/>
        <end position="815"/>
    </location>
</feature>
<protein>
    <recommendedName>
        <fullName evidence="14">C2H2-type domain-containing protein</fullName>
    </recommendedName>
</protein>
<keyword evidence="10" id="KW-0966">Cell projection</keyword>
<dbReference type="GO" id="GO:0036064">
    <property type="term" value="C:ciliary basal body"/>
    <property type="evidence" value="ECO:0007669"/>
    <property type="project" value="TreeGrafter"/>
</dbReference>
<keyword evidence="7" id="KW-0862">Zinc</keyword>
<name>A0AAW2HDL7_9NEOP</name>
<evidence type="ECO:0000256" key="3">
    <source>
        <dbReference type="ARBA" id="ARBA00009131"/>
    </source>
</evidence>
<keyword evidence="6 11" id="KW-0863">Zinc-finger</keyword>
<dbReference type="PANTHER" id="PTHR21502:SF3">
    <property type="entry name" value="CILIUM ASSEMBLY PROTEIN DZIP1L"/>
    <property type="match status" value="1"/>
</dbReference>
<evidence type="ECO:0000256" key="2">
    <source>
        <dbReference type="ARBA" id="ARBA00004120"/>
    </source>
</evidence>
<feature type="coiled-coil region" evidence="12">
    <location>
        <begin position="101"/>
        <end position="135"/>
    </location>
</feature>
<proteinExistence type="inferred from homology"/>
<evidence type="ECO:0000313" key="15">
    <source>
        <dbReference type="EMBL" id="KAL0267777.1"/>
    </source>
</evidence>
<feature type="compositionally biased region" description="Polar residues" evidence="13">
    <location>
        <begin position="526"/>
        <end position="540"/>
    </location>
</feature>
<evidence type="ECO:0000256" key="7">
    <source>
        <dbReference type="ARBA" id="ARBA00022833"/>
    </source>
</evidence>
<dbReference type="GO" id="GO:0060271">
    <property type="term" value="P:cilium assembly"/>
    <property type="evidence" value="ECO:0007669"/>
    <property type="project" value="TreeGrafter"/>
</dbReference>